<dbReference type="RefSeq" id="WP_004057780.1">
    <property type="nucleotide sequence ID" value="NC_017941.2"/>
</dbReference>
<dbReference type="Proteomes" id="UP000006469">
    <property type="component" value="Chromosome"/>
</dbReference>
<dbReference type="GO" id="GO:0003960">
    <property type="term" value="F:quinone reductase (NADPH) activity"/>
    <property type="evidence" value="ECO:0007669"/>
    <property type="project" value="UniProtKB-EC"/>
</dbReference>
<protein>
    <submittedName>
        <fullName evidence="5">NADP-dependent oxidoreductase</fullName>
    </submittedName>
    <submittedName>
        <fullName evidence="2">NADPH:quinone reductase</fullName>
        <ecNumber evidence="2">1.6.5.5</ecNumber>
    </submittedName>
</protein>
<dbReference type="SUPFAM" id="SSF51735">
    <property type="entry name" value="NAD(P)-binding Rossmann-fold domains"/>
    <property type="match status" value="1"/>
</dbReference>
<sequence length="313" mass="34371">MDAIRVHEYGNEDVLRLEQVPRPEPDDDELLVRVRAAGVNPIDWMVREGYVDDALAPSLPYIPGWDFSGVVEAVGAERSAFEVGDEVFGLVRMPDPGNTYAEYATAPVEDVILKPETLSHREAAAVPMVALTAWHALFEEGELQAGERVLIHAAAGGVGHMAVQFANHVGAHVIGTASGRNEEFLKGLGVDEFVDYREQQFEDEVHDVDVVLDAVGGDTLERSISVLKRGGRLVTLPEPPSEDIIEKTRADRDATVHWFSVEPDTTTLSEVRTLLEDGQVQVTVSDVWPLSEARAAQRESQRGHVRGKLVLEI</sequence>
<dbReference type="GO" id="GO:0030554">
    <property type="term" value="F:adenyl nucleotide binding"/>
    <property type="evidence" value="ECO:0007669"/>
    <property type="project" value="UniProtKB-ARBA"/>
</dbReference>
<reference evidence="2" key="5">
    <citation type="submission" date="2014-05" db="EMBL/GenBank/DDBJ databases">
        <authorList>
            <person name="Wang L."/>
            <person name="Yang H."/>
            <person name="Xiang H."/>
        </authorList>
    </citation>
    <scope>NUCLEOTIDE SEQUENCE</scope>
    <source>
        <strain evidence="2">CGMCC 1.2087</strain>
    </source>
</reference>
<evidence type="ECO:0000313" key="9">
    <source>
        <dbReference type="Proteomes" id="UP000299011"/>
    </source>
</evidence>
<dbReference type="PaxDb" id="523841-HFX_0543"/>
<dbReference type="Proteomes" id="UP000011603">
    <property type="component" value="Unassembled WGS sequence"/>
</dbReference>
<dbReference type="AlphaFoldDB" id="I3R210"/>
<evidence type="ECO:0000313" key="2">
    <source>
        <dbReference type="EMBL" id="AFK18270.1"/>
    </source>
</evidence>
<evidence type="ECO:0000313" key="5">
    <source>
        <dbReference type="EMBL" id="QCQ74793.1"/>
    </source>
</evidence>
<dbReference type="InterPro" id="IPR011032">
    <property type="entry name" value="GroES-like_sf"/>
</dbReference>
<evidence type="ECO:0000259" key="1">
    <source>
        <dbReference type="SMART" id="SM00829"/>
    </source>
</evidence>
<dbReference type="InterPro" id="IPR050700">
    <property type="entry name" value="YIM1/Zinc_Alcohol_DH_Fams"/>
</dbReference>
<dbReference type="GO" id="GO:0043168">
    <property type="term" value="F:anion binding"/>
    <property type="evidence" value="ECO:0007669"/>
    <property type="project" value="UniProtKB-ARBA"/>
</dbReference>
<dbReference type="STRING" id="523841.HFX_0543"/>
<reference evidence="2" key="1">
    <citation type="journal article" date="2012" name="Appl. Environ. Microbiol.">
        <title>Identification of the haloarchaeal phasin (PhaP) that functions in polyhydroxyalkanoate accumulation and granule formation in Haloferax mediterranei.</title>
        <authorList>
            <person name="Cai S."/>
            <person name="Cai L."/>
            <person name="Liu H."/>
            <person name="Liu X."/>
            <person name="Han J."/>
            <person name="Zhou J."/>
            <person name="Xiang H."/>
        </authorList>
    </citation>
    <scope>NUCLEOTIDE SEQUENCE</scope>
    <source>
        <strain evidence="2">CGMCC 1.2087</strain>
    </source>
</reference>
<dbReference type="PATRIC" id="fig|523841.21.peg.1568"/>
<evidence type="ECO:0000313" key="7">
    <source>
        <dbReference type="Proteomes" id="UP000011603"/>
    </source>
</evidence>
<name>I3R210_HALMT</name>
<dbReference type="EC" id="1.6.5.5" evidence="2"/>
<dbReference type="GO" id="GO:0044281">
    <property type="term" value="P:small molecule metabolic process"/>
    <property type="evidence" value="ECO:0007669"/>
    <property type="project" value="UniProtKB-ARBA"/>
</dbReference>
<dbReference type="EMBL" id="AOLO01000007">
    <property type="protein sequence ID" value="EMA02457.1"/>
    <property type="molecule type" value="Genomic_DNA"/>
</dbReference>
<reference evidence="5 9" key="6">
    <citation type="submission" date="2019-04" db="EMBL/GenBank/DDBJ databases">
        <title>Methylomes of two halophilic Archaea, Haloarcula marismortui and Haloferax mediterranei.</title>
        <authorList>
            <person name="DasSarma S."/>
            <person name="DasSarma P."/>
            <person name="DasSarma S."/>
            <person name="Fomenkov A."/>
            <person name="Vincze T."/>
            <person name="Anton B.P."/>
            <person name="Roberts R.J."/>
        </authorList>
    </citation>
    <scope>NUCLEOTIDE SEQUENCE [LARGE SCALE GENOMIC DNA]</scope>
    <source>
        <strain evidence="5">ATCC 33500</strain>
        <strain evidence="9">ATCC 33500 / DSM 1411 / JCM 8866 / NBRC 14739 / NCIMB 2177 / R-4</strain>
    </source>
</reference>
<dbReference type="Proteomes" id="UP000027075">
    <property type="component" value="Chromosome"/>
</dbReference>
<dbReference type="InterPro" id="IPR036291">
    <property type="entry name" value="NAD(P)-bd_dom_sf"/>
</dbReference>
<dbReference type="PANTHER" id="PTHR11695">
    <property type="entry name" value="ALCOHOL DEHYDROGENASE RELATED"/>
    <property type="match status" value="1"/>
</dbReference>
<evidence type="ECO:0000313" key="8">
    <source>
        <dbReference type="Proteomes" id="UP000027075"/>
    </source>
</evidence>
<reference evidence="3 8" key="4">
    <citation type="submission" date="2014-04" db="EMBL/GenBank/DDBJ databases">
        <title>Transcriptional profiles of Haloferax mediterranei on the basis of nitrogen availability.</title>
        <authorList>
            <person name="Bautista V."/>
        </authorList>
    </citation>
    <scope>NUCLEOTIDE SEQUENCE [LARGE SCALE GENOMIC DNA]</scope>
    <source>
        <strain evidence="3">ATCC 33500</strain>
        <strain evidence="8">ATCC 33500 / DSM 1411 / JCM 8866 / NBRC 14739 / NCIMB 2177 / R-4</strain>
    </source>
</reference>
<dbReference type="PANTHER" id="PTHR11695:SF294">
    <property type="entry name" value="RETICULON-4-INTERACTING PROTEIN 1, MITOCHONDRIAL"/>
    <property type="match status" value="1"/>
</dbReference>
<dbReference type="Pfam" id="PF08240">
    <property type="entry name" value="ADH_N"/>
    <property type="match status" value="1"/>
</dbReference>
<dbReference type="InterPro" id="IPR013154">
    <property type="entry name" value="ADH-like_N"/>
</dbReference>
<dbReference type="HOGENOM" id="CLU_026673_3_3_2"/>
<proteinExistence type="predicted"/>
<keyword evidence="2" id="KW-0560">Oxidoreductase</keyword>
<dbReference type="GeneID" id="40155905"/>
<dbReference type="CDD" id="cd05289">
    <property type="entry name" value="MDR_like_2"/>
    <property type="match status" value="1"/>
</dbReference>
<reference evidence="4 7" key="3">
    <citation type="journal article" date="2014" name="PLoS Genet.">
        <title>Phylogenetically driven sequencing of extremely halophilic archaea reveals strategies for static and dynamic osmo-response.</title>
        <authorList>
            <person name="Becker E.A."/>
            <person name="Seitzer P.M."/>
            <person name="Tritt A."/>
            <person name="Larsen D."/>
            <person name="Krusor M."/>
            <person name="Yao A.I."/>
            <person name="Wu D."/>
            <person name="Madern D."/>
            <person name="Eisen J.A."/>
            <person name="Darling A.E."/>
            <person name="Facciotti M.T."/>
        </authorList>
    </citation>
    <scope>NUCLEOTIDE SEQUENCE [LARGE SCALE GENOMIC DNA]</scope>
    <source>
        <strain evidence="4">ATCC 33500</strain>
        <strain evidence="7">ATCC 33500 / DSM 1411 / JCM 8866 / NBRC 14739 / NCIMB 2177 / R-4</strain>
    </source>
</reference>
<reference evidence="2 6" key="2">
    <citation type="journal article" date="2012" name="J. Bacteriol.">
        <title>Complete genome sequence of the metabolically versatile halophilic archaeon Haloferax mediterranei, a poly(3-hydroxybutyrate-co-3-hydroxyvalerate) producer.</title>
        <authorList>
            <person name="Han J."/>
            <person name="Zhang F."/>
            <person name="Hou J."/>
            <person name="Liu X."/>
            <person name="Li M."/>
            <person name="Liu H."/>
            <person name="Cai L."/>
            <person name="Zhang B."/>
            <person name="Chen Y."/>
            <person name="Zhou J."/>
            <person name="Hu S."/>
            <person name="Xiang H."/>
        </authorList>
    </citation>
    <scope>NUCLEOTIDE SEQUENCE [LARGE SCALE GENOMIC DNA]</scope>
    <source>
        <strain evidence="6">ATCC 33500 / DSM 1411 / JCM 8866 / NBRC 14739 / NCIMB 2177 / R-4</strain>
        <strain evidence="2">CGMCC 1.2087</strain>
    </source>
</reference>
<dbReference type="eggNOG" id="arCOG01458">
    <property type="taxonomic scope" value="Archaea"/>
</dbReference>
<feature type="domain" description="Enoyl reductase (ER)" evidence="1">
    <location>
        <begin position="10"/>
        <end position="311"/>
    </location>
</feature>
<evidence type="ECO:0000313" key="3">
    <source>
        <dbReference type="EMBL" id="AHZ22328.1"/>
    </source>
</evidence>
<dbReference type="EMBL" id="CP007551">
    <property type="protein sequence ID" value="AHZ22328.1"/>
    <property type="molecule type" value="Genomic_DNA"/>
</dbReference>
<evidence type="ECO:0000313" key="4">
    <source>
        <dbReference type="EMBL" id="EMA02457.1"/>
    </source>
</evidence>
<dbReference type="SUPFAM" id="SSF50129">
    <property type="entry name" value="GroES-like"/>
    <property type="match status" value="1"/>
</dbReference>
<dbReference type="Gene3D" id="3.40.50.720">
    <property type="entry name" value="NAD(P)-binding Rossmann-like Domain"/>
    <property type="match status" value="1"/>
</dbReference>
<dbReference type="Pfam" id="PF13602">
    <property type="entry name" value="ADH_zinc_N_2"/>
    <property type="match status" value="1"/>
</dbReference>
<dbReference type="InterPro" id="IPR020843">
    <property type="entry name" value="ER"/>
</dbReference>
<dbReference type="SMART" id="SM00829">
    <property type="entry name" value="PKS_ER"/>
    <property type="match status" value="1"/>
</dbReference>
<dbReference type="KEGG" id="hme:HFX_0543"/>
<dbReference type="Gene3D" id="3.90.180.10">
    <property type="entry name" value="Medium-chain alcohol dehydrogenases, catalytic domain"/>
    <property type="match status" value="1"/>
</dbReference>
<organism evidence="2 6">
    <name type="scientific">Haloferax mediterranei (strain ATCC 33500 / DSM 1411 / JCM 8866 / NBRC 14739 / NCIMB 2177 / R-4)</name>
    <name type="common">Halobacterium mediterranei</name>
    <dbReference type="NCBI Taxonomy" id="523841"/>
    <lineage>
        <taxon>Archaea</taxon>
        <taxon>Methanobacteriati</taxon>
        <taxon>Methanobacteriota</taxon>
        <taxon>Stenosarchaea group</taxon>
        <taxon>Halobacteria</taxon>
        <taxon>Halobacteriales</taxon>
        <taxon>Haloferacaceae</taxon>
        <taxon>Haloferax</taxon>
    </lineage>
</organism>
<gene>
    <name evidence="2" type="primary">qor</name>
    <name evidence="2" type="ordered locus">HFX_0543</name>
    <name evidence="3" type="ORF">BM92_06540</name>
    <name evidence="4" type="ORF">C439_07740</name>
    <name evidence="5" type="ORF">E6P09_05770</name>
</gene>
<dbReference type="OrthoDB" id="146629at2157"/>
<dbReference type="EMBL" id="CP001868">
    <property type="protein sequence ID" value="AFK18270.1"/>
    <property type="molecule type" value="Genomic_DNA"/>
</dbReference>
<dbReference type="EMBL" id="CP039139">
    <property type="protein sequence ID" value="QCQ74793.1"/>
    <property type="molecule type" value="Genomic_DNA"/>
</dbReference>
<evidence type="ECO:0000313" key="6">
    <source>
        <dbReference type="Proteomes" id="UP000006469"/>
    </source>
</evidence>
<accession>I3R210</accession>
<dbReference type="Proteomes" id="UP000299011">
    <property type="component" value="Chromosome"/>
</dbReference>
<dbReference type="GO" id="GO:0016616">
    <property type="term" value="F:oxidoreductase activity, acting on the CH-OH group of donors, NAD or NADP as acceptor"/>
    <property type="evidence" value="ECO:0007669"/>
    <property type="project" value="UniProtKB-ARBA"/>
</dbReference>
<keyword evidence="7" id="KW-1185">Reference proteome</keyword>